<protein>
    <submittedName>
        <fullName evidence="1">FAD/NAD(P)-binding oxidoreductase family protein isoform 1</fullName>
    </submittedName>
</protein>
<accession>A0A6A2XQ71</accession>
<organism evidence="1 2">
    <name type="scientific">Hibiscus syriacus</name>
    <name type="common">Rose of Sharon</name>
    <dbReference type="NCBI Taxonomy" id="106335"/>
    <lineage>
        <taxon>Eukaryota</taxon>
        <taxon>Viridiplantae</taxon>
        <taxon>Streptophyta</taxon>
        <taxon>Embryophyta</taxon>
        <taxon>Tracheophyta</taxon>
        <taxon>Spermatophyta</taxon>
        <taxon>Magnoliopsida</taxon>
        <taxon>eudicotyledons</taxon>
        <taxon>Gunneridae</taxon>
        <taxon>Pentapetalae</taxon>
        <taxon>rosids</taxon>
        <taxon>malvids</taxon>
        <taxon>Malvales</taxon>
        <taxon>Malvaceae</taxon>
        <taxon>Malvoideae</taxon>
        <taxon>Hibiscus</taxon>
    </lineage>
</organism>
<dbReference type="Proteomes" id="UP000436088">
    <property type="component" value="Unassembled WGS sequence"/>
</dbReference>
<name>A0A6A2XQ71_HIBSY</name>
<reference evidence="1" key="1">
    <citation type="submission" date="2019-09" db="EMBL/GenBank/DDBJ databases">
        <title>Draft genome information of white flower Hibiscus syriacus.</title>
        <authorList>
            <person name="Kim Y.-M."/>
        </authorList>
    </citation>
    <scope>NUCLEOTIDE SEQUENCE [LARGE SCALE GENOMIC DNA]</scope>
    <source>
        <strain evidence="1">YM2019G1</strain>
    </source>
</reference>
<sequence length="222" mass="24818">MVNQSATFSPKLSIEEIQTVTPMMITEPRQTLQVWQGCCRPWDFPKVTNFECGGYSIRISCSILFTDLLLKKEFLKIWADIHNNVINKSNNKKLPLFYIPGLKTTNGSSSNMITLSSSKNLAETMIFNIKAQAQSLGSEWCRKMALACLEEEENNLTSIMGGEFSLFVNESFGAIKVKSCSKKGVLKPEIKPNKEFNHGKWDDLGANGVSFDDGNKPALISY</sequence>
<dbReference type="EMBL" id="VEPZ02001332">
    <property type="protein sequence ID" value="KAE8678631.1"/>
    <property type="molecule type" value="Genomic_DNA"/>
</dbReference>
<evidence type="ECO:0000313" key="1">
    <source>
        <dbReference type="EMBL" id="KAE8678631.1"/>
    </source>
</evidence>
<proteinExistence type="predicted"/>
<keyword evidence="2" id="KW-1185">Reference proteome</keyword>
<evidence type="ECO:0000313" key="2">
    <source>
        <dbReference type="Proteomes" id="UP000436088"/>
    </source>
</evidence>
<gene>
    <name evidence="1" type="ORF">F3Y22_tig00111403pilonHSYRG00186</name>
</gene>
<dbReference type="AlphaFoldDB" id="A0A6A2XQ71"/>
<comment type="caution">
    <text evidence="1">The sequence shown here is derived from an EMBL/GenBank/DDBJ whole genome shotgun (WGS) entry which is preliminary data.</text>
</comment>